<dbReference type="Proteomes" id="UP000038011">
    <property type="component" value="Unassembled WGS sequence"/>
</dbReference>
<dbReference type="OrthoDB" id="7678718at2"/>
<dbReference type="AlphaFoldDB" id="A0A0N0VLC2"/>
<evidence type="ECO:0000313" key="2">
    <source>
        <dbReference type="EMBL" id="KPB00334.1"/>
    </source>
</evidence>
<protein>
    <recommendedName>
        <fullName evidence="4">PepSY domain-containing protein</fullName>
    </recommendedName>
</protein>
<keyword evidence="3" id="KW-1185">Reference proteome</keyword>
<feature type="signal peptide" evidence="1">
    <location>
        <begin position="1"/>
        <end position="24"/>
    </location>
</feature>
<dbReference type="EMBL" id="JXMU01000025">
    <property type="protein sequence ID" value="KPB00334.1"/>
    <property type="molecule type" value="Genomic_DNA"/>
</dbReference>
<evidence type="ECO:0000313" key="3">
    <source>
        <dbReference type="Proteomes" id="UP000038011"/>
    </source>
</evidence>
<feature type="chain" id="PRO_5005861307" description="PepSY domain-containing protein" evidence="1">
    <location>
        <begin position="25"/>
        <end position="142"/>
    </location>
</feature>
<gene>
    <name evidence="2" type="ORF">SU32_14565</name>
</gene>
<dbReference type="PATRIC" id="fig|1514904.3.peg.2051"/>
<dbReference type="RefSeq" id="WP_054000106.1">
    <property type="nucleotide sequence ID" value="NZ_JXMU01000025.1"/>
</dbReference>
<accession>A0A0N0VLC2</accession>
<proteinExistence type="predicted"/>
<sequence>MKKFIIATALLAMGATSFTAPAQAAPLRAETALTTTLDVTKAHSPKRRDWQKRVHRARILNPRQVVRKLRHRGFRNIRNVRYNHGRYYAVARGRYGPVRLTVSAKTGQVITRERIRKHRRNNEYRHGYRGQRNGFSFTYTFR</sequence>
<comment type="caution">
    <text evidence="2">The sequence shown here is derived from an EMBL/GenBank/DDBJ whole genome shotgun (WGS) entry which is preliminary data.</text>
</comment>
<reference evidence="2 3" key="1">
    <citation type="submission" date="2015-01" db="EMBL/GenBank/DDBJ databases">
        <title>Ahrensia donghaiensis sp. nov., a novel dimethylsulphoniopropionate-cleavage bacterium isolated from seawater and emended descriptions of the genus Ahrensia and Ahrensia kielensis.</title>
        <authorList>
            <person name="Liu J."/>
        </authorList>
    </citation>
    <scope>NUCLEOTIDE SEQUENCE [LARGE SCALE GENOMIC DNA]</scope>
    <source>
        <strain evidence="2 3">LZD062</strain>
    </source>
</reference>
<keyword evidence="1" id="KW-0732">Signal</keyword>
<evidence type="ECO:0000256" key="1">
    <source>
        <dbReference type="SAM" id="SignalP"/>
    </source>
</evidence>
<name>A0A0N0VLC2_9HYPH</name>
<organism evidence="2 3">
    <name type="scientific">Ahrensia marina</name>
    <dbReference type="NCBI Taxonomy" id="1514904"/>
    <lineage>
        <taxon>Bacteria</taxon>
        <taxon>Pseudomonadati</taxon>
        <taxon>Pseudomonadota</taxon>
        <taxon>Alphaproteobacteria</taxon>
        <taxon>Hyphomicrobiales</taxon>
        <taxon>Ahrensiaceae</taxon>
        <taxon>Ahrensia</taxon>
    </lineage>
</organism>
<evidence type="ECO:0008006" key="4">
    <source>
        <dbReference type="Google" id="ProtNLM"/>
    </source>
</evidence>
<dbReference type="STRING" id="1514904.SU32_14565"/>